<dbReference type="RefSeq" id="WP_163682674.1">
    <property type="nucleotide sequence ID" value="NZ_JAAIYP010000045.1"/>
</dbReference>
<feature type="transmembrane region" description="Helical" evidence="1">
    <location>
        <begin position="121"/>
        <end position="138"/>
    </location>
</feature>
<reference evidence="2 3" key="1">
    <citation type="submission" date="2020-02" db="EMBL/GenBank/DDBJ databases">
        <authorList>
            <person name="Dziuba M."/>
            <person name="Kuznetsov B."/>
            <person name="Mardanov A."/>
            <person name="Ravin N."/>
            <person name="Grouzdev D."/>
        </authorList>
    </citation>
    <scope>NUCLEOTIDE SEQUENCE [LARGE SCALE GENOMIC DNA]</scope>
    <source>
        <strain evidence="2 3">SpK</strain>
    </source>
</reference>
<evidence type="ECO:0000313" key="2">
    <source>
        <dbReference type="EMBL" id="NFV82038.1"/>
    </source>
</evidence>
<dbReference type="AlphaFoldDB" id="A0A7C9QW33"/>
<keyword evidence="1" id="KW-1133">Transmembrane helix</keyword>
<keyword evidence="1" id="KW-0812">Transmembrane</keyword>
<gene>
    <name evidence="2" type="ORF">G4223_18155</name>
</gene>
<dbReference type="InterPro" id="IPR008523">
    <property type="entry name" value="DUF805"/>
</dbReference>
<feature type="transmembrane region" description="Helical" evidence="1">
    <location>
        <begin position="150"/>
        <end position="168"/>
    </location>
</feature>
<feature type="transmembrane region" description="Helical" evidence="1">
    <location>
        <begin position="92"/>
        <end position="115"/>
    </location>
</feature>
<proteinExistence type="predicted"/>
<dbReference type="PANTHER" id="PTHR34980">
    <property type="entry name" value="INNER MEMBRANE PROTEIN-RELATED-RELATED"/>
    <property type="match status" value="1"/>
</dbReference>
<evidence type="ECO:0000256" key="1">
    <source>
        <dbReference type="SAM" id="Phobius"/>
    </source>
</evidence>
<protein>
    <submittedName>
        <fullName evidence="2">DUF805 domain-containing protein</fullName>
    </submittedName>
</protein>
<evidence type="ECO:0000313" key="3">
    <source>
        <dbReference type="Proteomes" id="UP000480684"/>
    </source>
</evidence>
<dbReference type="Proteomes" id="UP000480684">
    <property type="component" value="Unassembled WGS sequence"/>
</dbReference>
<dbReference type="EMBL" id="JAAIYP010000045">
    <property type="protein sequence ID" value="NFV82038.1"/>
    <property type="molecule type" value="Genomic_DNA"/>
</dbReference>
<organism evidence="2 3">
    <name type="scientific">Magnetospirillum aberrantis SpK</name>
    <dbReference type="NCBI Taxonomy" id="908842"/>
    <lineage>
        <taxon>Bacteria</taxon>
        <taxon>Pseudomonadati</taxon>
        <taxon>Pseudomonadota</taxon>
        <taxon>Alphaproteobacteria</taxon>
        <taxon>Rhodospirillales</taxon>
        <taxon>Rhodospirillaceae</taxon>
        <taxon>Magnetospirillum</taxon>
    </lineage>
</organism>
<comment type="caution">
    <text evidence="2">The sequence shown here is derived from an EMBL/GenBank/DDBJ whole genome shotgun (WGS) entry which is preliminary data.</text>
</comment>
<dbReference type="PANTHER" id="PTHR34980:SF3">
    <property type="entry name" value="BLR8105 PROTEIN"/>
    <property type="match status" value="1"/>
</dbReference>
<dbReference type="GO" id="GO:0005886">
    <property type="term" value="C:plasma membrane"/>
    <property type="evidence" value="ECO:0007669"/>
    <property type="project" value="TreeGrafter"/>
</dbReference>
<accession>A0A7C9QW33</accession>
<sequence>MRGVFVSFDPVTRSGTIEAGGVVYAFPRGSLPTFMNPQVGDPVNFELRKGEVGAIWAADPVQEPGTYQEFSWRWFLFSLGGRVSLSQFWIRYWLPTRLLVVAYFVGGGAMGLSIANTPYNNILILTVFAILMWVCVAVEVKRWHDRDKSGLWVLIAVVPLVGPIWALIENGFMDGSAAANRYGLPPLRT</sequence>
<keyword evidence="1" id="KW-0472">Membrane</keyword>
<dbReference type="Pfam" id="PF05656">
    <property type="entry name" value="DUF805"/>
    <property type="match status" value="1"/>
</dbReference>
<name>A0A7C9QW33_9PROT</name>
<keyword evidence="3" id="KW-1185">Reference proteome</keyword>